<evidence type="ECO:0000313" key="2">
    <source>
        <dbReference type="Proteomes" id="UP000738325"/>
    </source>
</evidence>
<dbReference type="Proteomes" id="UP000738325">
    <property type="component" value="Unassembled WGS sequence"/>
</dbReference>
<proteinExistence type="predicted"/>
<protein>
    <submittedName>
        <fullName evidence="1">Uncharacterized protein</fullName>
    </submittedName>
</protein>
<accession>A0A9P6RU16</accession>
<gene>
    <name evidence="1" type="ORF">BGZ99_000520</name>
</gene>
<reference evidence="1" key="1">
    <citation type="journal article" date="2020" name="Fungal Divers.">
        <title>Resolving the Mortierellaceae phylogeny through synthesis of multi-gene phylogenetics and phylogenomics.</title>
        <authorList>
            <person name="Vandepol N."/>
            <person name="Liber J."/>
            <person name="Desiro A."/>
            <person name="Na H."/>
            <person name="Kennedy M."/>
            <person name="Barry K."/>
            <person name="Grigoriev I.V."/>
            <person name="Miller A.N."/>
            <person name="O'Donnell K."/>
            <person name="Stajich J.E."/>
            <person name="Bonito G."/>
        </authorList>
    </citation>
    <scope>NUCLEOTIDE SEQUENCE</scope>
    <source>
        <strain evidence="1">REB-010B</strain>
    </source>
</reference>
<dbReference type="AlphaFoldDB" id="A0A9P6RU16"/>
<feature type="non-terminal residue" evidence="1">
    <location>
        <position position="91"/>
    </location>
</feature>
<dbReference type="EMBL" id="JAAAIP010000011">
    <property type="protein sequence ID" value="KAG0329784.1"/>
    <property type="molecule type" value="Genomic_DNA"/>
</dbReference>
<name>A0A9P6RU16_9FUNG</name>
<dbReference type="OrthoDB" id="5570013at2759"/>
<sequence length="91" mass="9993">MFASICGGQPHIPVRLSNDDTTFNPKEYPNVVFRAKGKMSGKITLVHGGSETDESGLGLISIRVWVNRESDKANVVIKPSFDGKTFSLRLE</sequence>
<comment type="caution">
    <text evidence="1">The sequence shown here is derived from an EMBL/GenBank/DDBJ whole genome shotgun (WGS) entry which is preliminary data.</text>
</comment>
<organism evidence="1 2">
    <name type="scientific">Dissophora globulifera</name>
    <dbReference type="NCBI Taxonomy" id="979702"/>
    <lineage>
        <taxon>Eukaryota</taxon>
        <taxon>Fungi</taxon>
        <taxon>Fungi incertae sedis</taxon>
        <taxon>Mucoromycota</taxon>
        <taxon>Mortierellomycotina</taxon>
        <taxon>Mortierellomycetes</taxon>
        <taxon>Mortierellales</taxon>
        <taxon>Mortierellaceae</taxon>
        <taxon>Dissophora</taxon>
    </lineage>
</organism>
<evidence type="ECO:0000313" key="1">
    <source>
        <dbReference type="EMBL" id="KAG0329784.1"/>
    </source>
</evidence>
<keyword evidence="2" id="KW-1185">Reference proteome</keyword>